<keyword evidence="2" id="KW-1185">Reference proteome</keyword>
<evidence type="ECO:0000313" key="2">
    <source>
        <dbReference type="Proteomes" id="UP000184330"/>
    </source>
</evidence>
<dbReference type="AlphaFoldDB" id="A0A1L7XA94"/>
<protein>
    <submittedName>
        <fullName evidence="1">Uncharacterized protein</fullName>
    </submittedName>
</protein>
<gene>
    <name evidence="1" type="ORF">PAC_11847</name>
</gene>
<organism evidence="1 2">
    <name type="scientific">Phialocephala subalpina</name>
    <dbReference type="NCBI Taxonomy" id="576137"/>
    <lineage>
        <taxon>Eukaryota</taxon>
        <taxon>Fungi</taxon>
        <taxon>Dikarya</taxon>
        <taxon>Ascomycota</taxon>
        <taxon>Pezizomycotina</taxon>
        <taxon>Leotiomycetes</taxon>
        <taxon>Helotiales</taxon>
        <taxon>Mollisiaceae</taxon>
        <taxon>Phialocephala</taxon>
        <taxon>Phialocephala fortinii species complex</taxon>
    </lineage>
</organism>
<name>A0A1L7XA94_9HELO</name>
<sequence>MERQEKYIAGVVSYHSQYVLKHWQSYNEIGSLEESAVNRGVLAITKSFVAEAGLFVNPHITKSENGAALLLSLQSLYHIRGRQRDHLYTAKRQTLRMLCLSSAFHLELAGPLHDTG</sequence>
<dbReference type="Proteomes" id="UP000184330">
    <property type="component" value="Unassembled WGS sequence"/>
</dbReference>
<dbReference type="EMBL" id="FJOG01000019">
    <property type="protein sequence ID" value="CZR61950.1"/>
    <property type="molecule type" value="Genomic_DNA"/>
</dbReference>
<evidence type="ECO:0000313" key="1">
    <source>
        <dbReference type="EMBL" id="CZR61950.1"/>
    </source>
</evidence>
<reference evidence="1 2" key="1">
    <citation type="submission" date="2016-03" db="EMBL/GenBank/DDBJ databases">
        <authorList>
            <person name="Ploux O."/>
        </authorList>
    </citation>
    <scope>NUCLEOTIDE SEQUENCE [LARGE SCALE GENOMIC DNA]</scope>
    <source>
        <strain evidence="1 2">UAMH 11012</strain>
    </source>
</reference>
<proteinExistence type="predicted"/>
<accession>A0A1L7XA94</accession>